<name>X1IAK0_9ZZZZ</name>
<gene>
    <name evidence="1" type="ORF">S03H2_36267</name>
</gene>
<evidence type="ECO:0000313" key="1">
    <source>
        <dbReference type="EMBL" id="GAH54588.1"/>
    </source>
</evidence>
<organism evidence="1">
    <name type="scientific">marine sediment metagenome</name>
    <dbReference type="NCBI Taxonomy" id="412755"/>
    <lineage>
        <taxon>unclassified sequences</taxon>
        <taxon>metagenomes</taxon>
        <taxon>ecological metagenomes</taxon>
    </lineage>
</organism>
<reference evidence="1" key="1">
    <citation type="journal article" date="2014" name="Front. Microbiol.">
        <title>High frequency of phylogenetically diverse reductive dehalogenase-homologous genes in deep subseafloor sedimentary metagenomes.</title>
        <authorList>
            <person name="Kawai M."/>
            <person name="Futagami T."/>
            <person name="Toyoda A."/>
            <person name="Takaki Y."/>
            <person name="Nishi S."/>
            <person name="Hori S."/>
            <person name="Arai W."/>
            <person name="Tsubouchi T."/>
            <person name="Morono Y."/>
            <person name="Uchiyama I."/>
            <person name="Ito T."/>
            <person name="Fujiyama A."/>
            <person name="Inagaki F."/>
            <person name="Takami H."/>
        </authorList>
    </citation>
    <scope>NUCLEOTIDE SEQUENCE</scope>
    <source>
        <strain evidence="1">Expedition CK06-06</strain>
    </source>
</reference>
<accession>X1IAK0</accession>
<dbReference type="EMBL" id="BARU01022246">
    <property type="protein sequence ID" value="GAH54588.1"/>
    <property type="molecule type" value="Genomic_DNA"/>
</dbReference>
<comment type="caution">
    <text evidence="1">The sequence shown here is derived from an EMBL/GenBank/DDBJ whole genome shotgun (WGS) entry which is preliminary data.</text>
</comment>
<proteinExistence type="predicted"/>
<protein>
    <submittedName>
        <fullName evidence="1">Uncharacterized protein</fullName>
    </submittedName>
</protein>
<dbReference type="AlphaFoldDB" id="X1IAK0"/>
<feature type="non-terminal residue" evidence="1">
    <location>
        <position position="1"/>
    </location>
</feature>
<sequence>DDISTWNYRRTVLRQDEVADFINARKGDKYSTLLPLLGLSSLETAAENVRQLIKSVQSQSNIDTLKRAHATAEIKRRETFESKEDTDIEVIIQTLHAKYCPEDQSTLDPIERCTKLITAIDDRTSALDEDKQQHIIVSTVGNLDLSANITAIRQENGTLAQSTDKLIEEKLTVIQAASDWAGKYELEGEIHCPACGRSIPAASFNAHIAIEQERLSSVITAFEARKVAIGSLCDNLTTAKSNLENTDVQHWREKQIKPLHAEKYKYLTELKIQDIRKTCT</sequence>
<feature type="non-terminal residue" evidence="1">
    <location>
        <position position="280"/>
    </location>
</feature>